<proteinExistence type="predicted"/>
<dbReference type="EMBL" id="PJEX01000198">
    <property type="protein sequence ID" value="TKW53181.1"/>
    <property type="molecule type" value="Genomic_DNA"/>
</dbReference>
<name>A0A4U6XBT9_9PEZI</name>
<keyword evidence="1" id="KW-1133">Transmembrane helix</keyword>
<reference evidence="2 3" key="1">
    <citation type="journal article" date="2019" name="PLoS ONE">
        <title>Comparative genome analysis indicates high evolutionary potential of pathogenicity genes in Colletotrichum tanaceti.</title>
        <authorList>
            <person name="Lelwala R.V."/>
            <person name="Korhonen P.K."/>
            <person name="Young N.D."/>
            <person name="Scott J.B."/>
            <person name="Ades P.A."/>
            <person name="Gasser R.B."/>
            <person name="Taylor P.W.J."/>
        </authorList>
    </citation>
    <scope>NUCLEOTIDE SEQUENCE [LARGE SCALE GENOMIC DNA]</scope>
    <source>
        <strain evidence="2">BRIP57314</strain>
    </source>
</reference>
<keyword evidence="1" id="KW-0472">Membrane</keyword>
<protein>
    <submittedName>
        <fullName evidence="2">Uncharacterized protein</fullName>
    </submittedName>
</protein>
<feature type="transmembrane region" description="Helical" evidence="1">
    <location>
        <begin position="44"/>
        <end position="72"/>
    </location>
</feature>
<keyword evidence="1" id="KW-0812">Transmembrane</keyword>
<dbReference type="AlphaFoldDB" id="A0A4U6XBT9"/>
<evidence type="ECO:0000256" key="1">
    <source>
        <dbReference type="SAM" id="Phobius"/>
    </source>
</evidence>
<accession>A0A4U6XBT9</accession>
<sequence>MFGVVGILNGIVAAFHSSGSKNRRDGVDFNSMLRDDSRNCGRGLLRTILAFFLSFSLAFTLSLPLAIAAFSLSQYKSPSGK</sequence>
<keyword evidence="3" id="KW-1185">Reference proteome</keyword>
<evidence type="ECO:0000313" key="3">
    <source>
        <dbReference type="Proteomes" id="UP000310108"/>
    </source>
</evidence>
<comment type="caution">
    <text evidence="2">The sequence shown here is derived from an EMBL/GenBank/DDBJ whole genome shotgun (WGS) entry which is preliminary data.</text>
</comment>
<dbReference type="Proteomes" id="UP000310108">
    <property type="component" value="Unassembled WGS sequence"/>
</dbReference>
<organism evidence="2 3">
    <name type="scientific">Colletotrichum tanaceti</name>
    <dbReference type="NCBI Taxonomy" id="1306861"/>
    <lineage>
        <taxon>Eukaryota</taxon>
        <taxon>Fungi</taxon>
        <taxon>Dikarya</taxon>
        <taxon>Ascomycota</taxon>
        <taxon>Pezizomycotina</taxon>
        <taxon>Sordariomycetes</taxon>
        <taxon>Hypocreomycetidae</taxon>
        <taxon>Glomerellales</taxon>
        <taxon>Glomerellaceae</taxon>
        <taxon>Colletotrichum</taxon>
        <taxon>Colletotrichum destructivum species complex</taxon>
    </lineage>
</organism>
<gene>
    <name evidence="2" type="ORF">CTA1_12936</name>
</gene>
<evidence type="ECO:0000313" key="2">
    <source>
        <dbReference type="EMBL" id="TKW53181.1"/>
    </source>
</evidence>